<name>A0ABS3D4K1_9BACT</name>
<sequence length="293" mass="31894">MIFRHLWGICVPVPSDTVLRAASRWLEHLPRADAQRTRALFMSHTAFNDLTPTQYEAAYSWLEALGVLDEIAAGRAGKAALFEAAISASFWFQDADALVSTAADLPEDARRASAIFGLSPEETLAAIRHASGKADLAERLRIGSAGEHGLIELLASAPMARVRHVSLESDGYGYDVEVTVGSAAFHLEVKSTTRRGRLRVYLSRNEFEAMRRDAAWVLVAVRLDSDLQPASIASVDREWVAASAPIDRTPGVRWESVRLDVPTEALVPGIPAMLGTLHQPPLAILAGEPRWPG</sequence>
<dbReference type="Pfam" id="PF13020">
    <property type="entry name" value="NOV_C"/>
    <property type="match status" value="1"/>
</dbReference>
<dbReference type="RefSeq" id="WP_207047910.1">
    <property type="nucleotide sequence ID" value="NZ_JAFIMU010000002.1"/>
</dbReference>
<gene>
    <name evidence="2" type="ORF">JYK02_00610</name>
</gene>
<proteinExistence type="predicted"/>
<dbReference type="EMBL" id="JAFIMU010000002">
    <property type="protein sequence ID" value="MBN8226005.1"/>
    <property type="molecule type" value="Genomic_DNA"/>
</dbReference>
<organism evidence="2 3">
    <name type="scientific">Corallococcus macrosporus</name>
    <dbReference type="NCBI Taxonomy" id="35"/>
    <lineage>
        <taxon>Bacteria</taxon>
        <taxon>Pseudomonadati</taxon>
        <taxon>Myxococcota</taxon>
        <taxon>Myxococcia</taxon>
        <taxon>Myxococcales</taxon>
        <taxon>Cystobacterineae</taxon>
        <taxon>Myxococcaceae</taxon>
        <taxon>Corallococcus</taxon>
    </lineage>
</organism>
<feature type="domain" description="Protein NO VEIN C-terminal" evidence="1">
    <location>
        <begin position="163"/>
        <end position="222"/>
    </location>
</feature>
<evidence type="ECO:0000313" key="3">
    <source>
        <dbReference type="Proteomes" id="UP000664052"/>
    </source>
</evidence>
<keyword evidence="3" id="KW-1185">Reference proteome</keyword>
<dbReference type="InterPro" id="IPR024975">
    <property type="entry name" value="NOV_C"/>
</dbReference>
<comment type="caution">
    <text evidence="2">The sequence shown here is derived from an EMBL/GenBank/DDBJ whole genome shotgun (WGS) entry which is preliminary data.</text>
</comment>
<accession>A0ABS3D4K1</accession>
<reference evidence="2 3" key="1">
    <citation type="submission" date="2021-02" db="EMBL/GenBank/DDBJ databases">
        <title>De Novo genome assembly of isolated myxobacteria.</title>
        <authorList>
            <person name="Stevens D.C."/>
        </authorList>
    </citation>
    <scope>NUCLEOTIDE SEQUENCE [LARGE SCALE GENOMIC DNA]</scope>
    <source>
        <strain evidence="2 3">ATCC 29039</strain>
    </source>
</reference>
<dbReference type="Proteomes" id="UP000664052">
    <property type="component" value="Unassembled WGS sequence"/>
</dbReference>
<protein>
    <submittedName>
        <fullName evidence="2">DUF3883 domain-containing protein</fullName>
    </submittedName>
</protein>
<evidence type="ECO:0000313" key="2">
    <source>
        <dbReference type="EMBL" id="MBN8226005.1"/>
    </source>
</evidence>
<evidence type="ECO:0000259" key="1">
    <source>
        <dbReference type="Pfam" id="PF13020"/>
    </source>
</evidence>